<accession>A0A135P6L0</accession>
<name>A0A135P6L0_9HYPH</name>
<dbReference type="AlphaFoldDB" id="A0A135P6L0"/>
<organism evidence="1 2">
    <name type="scientific">Agrobacterium bohemicum</name>
    <dbReference type="NCBI Taxonomy" id="2052828"/>
    <lineage>
        <taxon>Bacteria</taxon>
        <taxon>Pseudomonadati</taxon>
        <taxon>Pseudomonadota</taxon>
        <taxon>Alphaproteobacteria</taxon>
        <taxon>Hyphomicrobiales</taxon>
        <taxon>Rhizobiaceae</taxon>
        <taxon>Rhizobium/Agrobacterium group</taxon>
        <taxon>Agrobacterium</taxon>
    </lineage>
</organism>
<comment type="caution">
    <text evidence="1">The sequence shown here is derived from an EMBL/GenBank/DDBJ whole genome shotgun (WGS) entry which is preliminary data.</text>
</comment>
<dbReference type="STRING" id="2052828.ATO67_21275"/>
<gene>
    <name evidence="1" type="ORF">ATO67_21275</name>
</gene>
<sequence>MHTIVLARYSEPLEWIADIPADFKVIIYNKGQEITSPEVLSRADEIVARPNVGRESETYIHHMRTRATDDRYFTVFAQGDPLTHSPDFIDLLKNWRKWDDVQALSWQWLVDKNIPPAAGLSRYQEYFPLHLRVRPEPFSLMDWVALEFVDVGAWNMGLVFKTLEGISPNTGNIAAHVLRKWKLDALADQAARHTVGIFSYGAIFAVRNDHVAKLPAESKDLIYDFAVGAAAANGYILERMWLHIFGAGFYRRAPFMDQHAGALNLPGVSDGARADIANLVLDLVDHGMSMDDVGTFVQETMRERLNTLKSETRELVR</sequence>
<evidence type="ECO:0000313" key="1">
    <source>
        <dbReference type="EMBL" id="KXG87062.1"/>
    </source>
</evidence>
<evidence type="ECO:0000313" key="2">
    <source>
        <dbReference type="Proteomes" id="UP000070498"/>
    </source>
</evidence>
<dbReference type="Proteomes" id="UP000070498">
    <property type="component" value="Unassembled WGS sequence"/>
</dbReference>
<reference evidence="1 2" key="1">
    <citation type="submission" date="2015-11" db="EMBL/GenBank/DDBJ databases">
        <title>Draft genome sequence of Agrobacterium sp. R89-1.</title>
        <authorList>
            <person name="Zahradnik J."/>
            <person name="Kyslikova E."/>
            <person name="Palyzova A."/>
            <person name="Kyslik P."/>
        </authorList>
    </citation>
    <scope>NUCLEOTIDE SEQUENCE [LARGE SCALE GENOMIC DNA]</scope>
    <source>
        <strain evidence="1 2">R89-1</strain>
    </source>
</reference>
<dbReference type="EMBL" id="LNUW01000009">
    <property type="protein sequence ID" value="KXG87062.1"/>
    <property type="molecule type" value="Genomic_DNA"/>
</dbReference>
<keyword evidence="2" id="KW-1185">Reference proteome</keyword>
<dbReference type="RefSeq" id="WP_067653710.1">
    <property type="nucleotide sequence ID" value="NZ_KQ961038.1"/>
</dbReference>
<proteinExistence type="predicted"/>
<protein>
    <submittedName>
        <fullName evidence="1">Uncharacterized protein</fullName>
    </submittedName>
</protein>